<feature type="transmembrane region" description="Helical" evidence="1">
    <location>
        <begin position="34"/>
        <end position="58"/>
    </location>
</feature>
<evidence type="ECO:0008006" key="4">
    <source>
        <dbReference type="Google" id="ProtNLM"/>
    </source>
</evidence>
<dbReference type="EMBL" id="BMAW01060274">
    <property type="protein sequence ID" value="GFT25378.1"/>
    <property type="molecule type" value="Genomic_DNA"/>
</dbReference>
<keyword evidence="1" id="KW-1133">Transmembrane helix</keyword>
<gene>
    <name evidence="2" type="ORF">NPIL_350031</name>
</gene>
<keyword evidence="3" id="KW-1185">Reference proteome</keyword>
<dbReference type="Proteomes" id="UP000887013">
    <property type="component" value="Unassembled WGS sequence"/>
</dbReference>
<accession>A0A8X6NNE7</accession>
<dbReference type="OrthoDB" id="6432680at2759"/>
<evidence type="ECO:0000313" key="3">
    <source>
        <dbReference type="Proteomes" id="UP000887013"/>
    </source>
</evidence>
<keyword evidence="1" id="KW-0472">Membrane</keyword>
<name>A0A8X6NNE7_NEPPI</name>
<evidence type="ECO:0000313" key="2">
    <source>
        <dbReference type="EMBL" id="GFT25378.1"/>
    </source>
</evidence>
<evidence type="ECO:0000256" key="1">
    <source>
        <dbReference type="SAM" id="Phobius"/>
    </source>
</evidence>
<comment type="caution">
    <text evidence="2">The sequence shown here is derived from an EMBL/GenBank/DDBJ whole genome shotgun (WGS) entry which is preliminary data.</text>
</comment>
<proteinExistence type="predicted"/>
<dbReference type="AlphaFoldDB" id="A0A8X6NNE7"/>
<reference evidence="2" key="1">
    <citation type="submission" date="2020-08" db="EMBL/GenBank/DDBJ databases">
        <title>Multicomponent nature underlies the extraordinary mechanical properties of spider dragline silk.</title>
        <authorList>
            <person name="Kono N."/>
            <person name="Nakamura H."/>
            <person name="Mori M."/>
            <person name="Yoshida Y."/>
            <person name="Ohtoshi R."/>
            <person name="Malay A.D."/>
            <person name="Moran D.A.P."/>
            <person name="Tomita M."/>
            <person name="Numata K."/>
            <person name="Arakawa K."/>
        </authorList>
    </citation>
    <scope>NUCLEOTIDE SEQUENCE</scope>
</reference>
<organism evidence="2 3">
    <name type="scientific">Nephila pilipes</name>
    <name type="common">Giant wood spider</name>
    <name type="synonym">Nephila maculata</name>
    <dbReference type="NCBI Taxonomy" id="299642"/>
    <lineage>
        <taxon>Eukaryota</taxon>
        <taxon>Metazoa</taxon>
        <taxon>Ecdysozoa</taxon>
        <taxon>Arthropoda</taxon>
        <taxon>Chelicerata</taxon>
        <taxon>Arachnida</taxon>
        <taxon>Araneae</taxon>
        <taxon>Araneomorphae</taxon>
        <taxon>Entelegynae</taxon>
        <taxon>Araneoidea</taxon>
        <taxon>Nephilidae</taxon>
        <taxon>Nephila</taxon>
    </lineage>
</organism>
<sequence>MASTPFLGLTPLDLLLPTTRKTFNISVKMDFKRLTSLCFYCFMILLMCITTPCLAGHWKWMKKAMKKYHDGPTTKFLGVKGIFIPVPMPIPIDIKKMMKW</sequence>
<protein>
    <recommendedName>
        <fullName evidence="4">Transmembrane protein</fullName>
    </recommendedName>
</protein>
<keyword evidence="1" id="KW-0812">Transmembrane</keyword>